<dbReference type="GO" id="GO:0050295">
    <property type="term" value="F:steryl-beta-glucosidase activity"/>
    <property type="evidence" value="ECO:0007669"/>
    <property type="project" value="TreeGrafter"/>
</dbReference>
<dbReference type="Pfam" id="PF18564">
    <property type="entry name" value="Glyco_hydro_5_C"/>
    <property type="match status" value="1"/>
</dbReference>
<gene>
    <name evidence="7" type="ORF">SmJEL517_g00430</name>
</gene>
<evidence type="ECO:0000313" key="8">
    <source>
        <dbReference type="Proteomes" id="UP000319731"/>
    </source>
</evidence>
<dbReference type="GO" id="GO:0000272">
    <property type="term" value="P:polysaccharide catabolic process"/>
    <property type="evidence" value="ECO:0007669"/>
    <property type="project" value="InterPro"/>
</dbReference>
<dbReference type="GeneID" id="42001656"/>
<proteinExistence type="inferred from homology"/>
<keyword evidence="2" id="KW-0378">Hydrolase</keyword>
<dbReference type="SUPFAM" id="SSF51445">
    <property type="entry name" value="(Trans)glycosidases"/>
    <property type="match status" value="1"/>
</dbReference>
<evidence type="ECO:0000256" key="4">
    <source>
        <dbReference type="SAM" id="MobiDB-lite"/>
    </source>
</evidence>
<accession>A0A507CIV3</accession>
<dbReference type="STRING" id="1806994.A0A507CIV3"/>
<evidence type="ECO:0000313" key="7">
    <source>
        <dbReference type="EMBL" id="TPX37623.1"/>
    </source>
</evidence>
<dbReference type="PANTHER" id="PTHR31308:SF5">
    <property type="entry name" value="ERGOSTERYL-BETA-GLUCOSIDASE"/>
    <property type="match status" value="1"/>
</dbReference>
<name>A0A507CIV3_9FUNG</name>
<dbReference type="InterPro" id="IPR018087">
    <property type="entry name" value="Glyco_hydro_5_CS"/>
</dbReference>
<reference evidence="7 8" key="1">
    <citation type="journal article" date="2019" name="Sci. Rep.">
        <title>Comparative genomics of chytrid fungi reveal insights into the obligate biotrophic and pathogenic lifestyle of Synchytrium endobioticum.</title>
        <authorList>
            <person name="van de Vossenberg B.T.L.H."/>
            <person name="Warris S."/>
            <person name="Nguyen H.D.T."/>
            <person name="van Gent-Pelzer M.P.E."/>
            <person name="Joly D.L."/>
            <person name="van de Geest H.C."/>
            <person name="Bonants P.J.M."/>
            <person name="Smith D.S."/>
            <person name="Levesque C.A."/>
            <person name="van der Lee T.A.J."/>
        </authorList>
    </citation>
    <scope>NUCLEOTIDE SEQUENCE [LARGE SCALE GENOMIC DNA]</scope>
    <source>
        <strain evidence="7 8">JEL517</strain>
    </source>
</reference>
<dbReference type="GO" id="GO:1904462">
    <property type="term" value="P:ergosteryl 3-beta-D-glucoside catabolic process"/>
    <property type="evidence" value="ECO:0007669"/>
    <property type="project" value="TreeGrafter"/>
</dbReference>
<dbReference type="Proteomes" id="UP000319731">
    <property type="component" value="Unassembled WGS sequence"/>
</dbReference>
<dbReference type="Gene3D" id="2.60.40.1180">
    <property type="entry name" value="Golgi alpha-mannosidase II"/>
    <property type="match status" value="1"/>
</dbReference>
<dbReference type="OrthoDB" id="9971853at2759"/>
<comment type="similarity">
    <text evidence="1">Belongs to the glycosyl hydrolase 5 (cellulase A) family.</text>
</comment>
<organism evidence="7 8">
    <name type="scientific">Synchytrium microbalum</name>
    <dbReference type="NCBI Taxonomy" id="1806994"/>
    <lineage>
        <taxon>Eukaryota</taxon>
        <taxon>Fungi</taxon>
        <taxon>Fungi incertae sedis</taxon>
        <taxon>Chytridiomycota</taxon>
        <taxon>Chytridiomycota incertae sedis</taxon>
        <taxon>Chytridiomycetes</taxon>
        <taxon>Synchytriales</taxon>
        <taxon>Synchytriaceae</taxon>
        <taxon>Synchytrium</taxon>
    </lineage>
</organism>
<protein>
    <recommendedName>
        <fullName evidence="9">Glycoside hydrolase family 5 domain-containing protein</fullName>
    </recommendedName>
</protein>
<feature type="region of interest" description="Disordered" evidence="4">
    <location>
        <begin position="722"/>
        <end position="756"/>
    </location>
</feature>
<keyword evidence="8" id="KW-1185">Reference proteome</keyword>
<dbReference type="RefSeq" id="XP_031027534.1">
    <property type="nucleotide sequence ID" value="XM_031166359.1"/>
</dbReference>
<dbReference type="PANTHER" id="PTHR31308">
    <property type="match status" value="1"/>
</dbReference>
<comment type="caution">
    <text evidence="7">The sequence shown here is derived from an EMBL/GenBank/DDBJ whole genome shotgun (WGS) entry which is preliminary data.</text>
</comment>
<feature type="domain" description="Glycoside hydrolase family 5 C-terminal" evidence="6">
    <location>
        <begin position="627"/>
        <end position="703"/>
    </location>
</feature>
<feature type="compositionally biased region" description="Low complexity" evidence="4">
    <location>
        <begin position="722"/>
        <end position="746"/>
    </location>
</feature>
<evidence type="ECO:0000259" key="6">
    <source>
        <dbReference type="Pfam" id="PF18564"/>
    </source>
</evidence>
<evidence type="ECO:0000256" key="2">
    <source>
        <dbReference type="ARBA" id="ARBA00022801"/>
    </source>
</evidence>
<dbReference type="InterPro" id="IPR013780">
    <property type="entry name" value="Glyco_hydro_b"/>
</dbReference>
<evidence type="ECO:0008006" key="9">
    <source>
        <dbReference type="Google" id="ProtNLM"/>
    </source>
</evidence>
<dbReference type="Pfam" id="PF00150">
    <property type="entry name" value="Cellulase"/>
    <property type="match status" value="1"/>
</dbReference>
<dbReference type="InterPro" id="IPR041036">
    <property type="entry name" value="GH5_C"/>
</dbReference>
<dbReference type="AlphaFoldDB" id="A0A507CIV3"/>
<dbReference type="EMBL" id="QEAO01000002">
    <property type="protein sequence ID" value="TPX37623.1"/>
    <property type="molecule type" value="Genomic_DNA"/>
</dbReference>
<evidence type="ECO:0000256" key="1">
    <source>
        <dbReference type="ARBA" id="ARBA00005641"/>
    </source>
</evidence>
<feature type="domain" description="Glycoside hydrolase family 5" evidence="5">
    <location>
        <begin position="78"/>
        <end position="147"/>
    </location>
</feature>
<dbReference type="InterPro" id="IPR017853">
    <property type="entry name" value="GH"/>
</dbReference>
<sequence>MPSSKIQPDTTTKPTTQMSVPASDALDTSTPFFKDSKNRILQLRGVNLSGSCKLPIGKPSHEPAGFFDDVNITFVGRPFPLDQADEHLSRLRHWGYNFLRYCVTWEAIEHAGPGIYDVEYLDYVIAVLKKCREYGFYVFIDPHQDVWSRFSGGSGAPGWTLRLAGFEPSNFPATGAAIVHNTYPDPSNFPRMMWPSNYDKLAAATMFTLFFGGRIFAPSFTVTEKDSTTAVNIQDYLQSHYIDSVMQLAQRIHDAGGLEDVCVIGYDTFNEPHHGWIGNKNLDVIPDDVLLKNGPVPTPFQAMCLGEGIPQTVQSFGMSWRGFVSTGSKLINQDGTRAWKESASCIWAREGVWDIKTRTLLRPAYFTMNPKTGALVDFYQDCFKPFVRAYTAGIRKIHSNAVILVEPPVMTVPPTLVAHDGDPTTRIAYAPHWYDGITLFNKAFNRMYTIDVVSLKYGLINNPILGIRFGEAGIKTCFKSQLEMIRRYGEKAMGNVPTVMGEIGIPFDLDDKAAYTSGDYSNQIAAMDSNMYALESTMMNFTMWNYTADNCHKWGDNWNGEDLSLFSLSTTQKPVSPLANVKVTANGTQSTSSTIIEEVVIDTTRAKLVADDNKLDEGGRALQAIVRPYAIATPGIPSKFAFDMPTQTMSYTFAKATQAPTSNICEIYIPRRHYPTEYDTEVLVSTGTYELDLLKQRLYWTVDLDDSVVEYTIVVRRRPSVAASPNGTASTGTTTATTAAIPSKIADSPTTTTTDQVDGRKICPGCVIF</sequence>
<dbReference type="PROSITE" id="PS00659">
    <property type="entry name" value="GLYCOSYL_HYDROL_F5"/>
    <property type="match status" value="1"/>
</dbReference>
<feature type="region of interest" description="Disordered" evidence="4">
    <location>
        <begin position="1"/>
        <end position="23"/>
    </location>
</feature>
<dbReference type="InterPro" id="IPR001547">
    <property type="entry name" value="Glyco_hydro_5"/>
</dbReference>
<keyword evidence="3" id="KW-0326">Glycosidase</keyword>
<dbReference type="Gene3D" id="3.20.20.80">
    <property type="entry name" value="Glycosidases"/>
    <property type="match status" value="1"/>
</dbReference>
<dbReference type="InterPro" id="IPR052066">
    <property type="entry name" value="Glycosphingolipid_Hydrolases"/>
</dbReference>
<evidence type="ECO:0000259" key="5">
    <source>
        <dbReference type="Pfam" id="PF00150"/>
    </source>
</evidence>
<evidence type="ECO:0000256" key="3">
    <source>
        <dbReference type="ARBA" id="ARBA00023295"/>
    </source>
</evidence>